<sequence>MVSSNNGGDNSSFEENASYPTAASSAVPPLAHVLGGHNDLALALYLIALPAVVNPLFCEQFYQFIVETIKSAFLGPLATRAEQSS</sequence>
<comment type="caution">
    <text evidence="1">The sequence shown here is derived from an EMBL/GenBank/DDBJ whole genome shotgun (WGS) entry which is preliminary data.</text>
</comment>
<gene>
    <name evidence="1" type="ORF">Sradi_1582800</name>
</gene>
<protein>
    <submittedName>
        <fullName evidence="1">Uncharacterized protein</fullName>
    </submittedName>
</protein>
<proteinExistence type="predicted"/>
<organism evidence="1">
    <name type="scientific">Sesamum radiatum</name>
    <name type="common">Black benniseed</name>
    <dbReference type="NCBI Taxonomy" id="300843"/>
    <lineage>
        <taxon>Eukaryota</taxon>
        <taxon>Viridiplantae</taxon>
        <taxon>Streptophyta</taxon>
        <taxon>Embryophyta</taxon>
        <taxon>Tracheophyta</taxon>
        <taxon>Spermatophyta</taxon>
        <taxon>Magnoliopsida</taxon>
        <taxon>eudicotyledons</taxon>
        <taxon>Gunneridae</taxon>
        <taxon>Pentapetalae</taxon>
        <taxon>asterids</taxon>
        <taxon>lamiids</taxon>
        <taxon>Lamiales</taxon>
        <taxon>Pedaliaceae</taxon>
        <taxon>Sesamum</taxon>
    </lineage>
</organism>
<evidence type="ECO:0000313" key="1">
    <source>
        <dbReference type="EMBL" id="KAL0413811.1"/>
    </source>
</evidence>
<reference evidence="1" key="1">
    <citation type="submission" date="2020-06" db="EMBL/GenBank/DDBJ databases">
        <authorList>
            <person name="Li T."/>
            <person name="Hu X."/>
            <person name="Zhang T."/>
            <person name="Song X."/>
            <person name="Zhang H."/>
            <person name="Dai N."/>
            <person name="Sheng W."/>
            <person name="Hou X."/>
            <person name="Wei L."/>
        </authorList>
    </citation>
    <scope>NUCLEOTIDE SEQUENCE</scope>
    <source>
        <strain evidence="1">G02</strain>
        <tissue evidence="1">Leaf</tissue>
    </source>
</reference>
<reference evidence="1" key="2">
    <citation type="journal article" date="2024" name="Plant">
        <title>Genomic evolution and insights into agronomic trait innovations of Sesamum species.</title>
        <authorList>
            <person name="Miao H."/>
            <person name="Wang L."/>
            <person name="Qu L."/>
            <person name="Liu H."/>
            <person name="Sun Y."/>
            <person name="Le M."/>
            <person name="Wang Q."/>
            <person name="Wei S."/>
            <person name="Zheng Y."/>
            <person name="Lin W."/>
            <person name="Duan Y."/>
            <person name="Cao H."/>
            <person name="Xiong S."/>
            <person name="Wang X."/>
            <person name="Wei L."/>
            <person name="Li C."/>
            <person name="Ma Q."/>
            <person name="Ju M."/>
            <person name="Zhao R."/>
            <person name="Li G."/>
            <person name="Mu C."/>
            <person name="Tian Q."/>
            <person name="Mei H."/>
            <person name="Zhang T."/>
            <person name="Gao T."/>
            <person name="Zhang H."/>
        </authorList>
    </citation>
    <scope>NUCLEOTIDE SEQUENCE</scope>
    <source>
        <strain evidence="1">G02</strain>
    </source>
</reference>
<name>A0AAW2U8Y0_SESRA</name>
<accession>A0AAW2U8Y0</accession>
<dbReference type="EMBL" id="JACGWJ010000006">
    <property type="protein sequence ID" value="KAL0413811.1"/>
    <property type="molecule type" value="Genomic_DNA"/>
</dbReference>
<dbReference type="AlphaFoldDB" id="A0AAW2U8Y0"/>